<feature type="domain" description="GH18" evidence="5">
    <location>
        <begin position="1"/>
        <end position="166"/>
    </location>
</feature>
<evidence type="ECO:0000256" key="2">
    <source>
        <dbReference type="ARBA" id="ARBA00012729"/>
    </source>
</evidence>
<evidence type="ECO:0000256" key="3">
    <source>
        <dbReference type="ARBA" id="ARBA00022801"/>
    </source>
</evidence>
<keyword evidence="3" id="KW-0378">Hydrolase</keyword>
<dbReference type="CDD" id="cd12215">
    <property type="entry name" value="ChiC_BD"/>
    <property type="match status" value="1"/>
</dbReference>
<dbReference type="Pfam" id="PF00704">
    <property type="entry name" value="Glyco_hydro_18"/>
    <property type="match status" value="1"/>
</dbReference>
<evidence type="ECO:0000259" key="5">
    <source>
        <dbReference type="PROSITE" id="PS51910"/>
    </source>
</evidence>
<dbReference type="Gene3D" id="3.10.50.10">
    <property type="match status" value="1"/>
</dbReference>
<dbReference type="InterPro" id="IPR003610">
    <property type="entry name" value="CBM5/12"/>
</dbReference>
<dbReference type="SUPFAM" id="SSF51445">
    <property type="entry name" value="(Trans)glycosidases"/>
    <property type="match status" value="1"/>
</dbReference>
<dbReference type="EMBL" id="BAAATR010000016">
    <property type="protein sequence ID" value="GAA2251431.1"/>
    <property type="molecule type" value="Genomic_DNA"/>
</dbReference>
<keyword evidence="4" id="KW-0146">Chitin degradation</keyword>
<keyword evidence="4" id="KW-0119">Carbohydrate metabolism</keyword>
<organism evidence="6 7">
    <name type="scientific">Kitasatospora cystarginea</name>
    <dbReference type="NCBI Taxonomy" id="58350"/>
    <lineage>
        <taxon>Bacteria</taxon>
        <taxon>Bacillati</taxon>
        <taxon>Actinomycetota</taxon>
        <taxon>Actinomycetes</taxon>
        <taxon>Kitasatosporales</taxon>
        <taxon>Streptomycetaceae</taxon>
        <taxon>Kitasatospora</taxon>
    </lineage>
</organism>
<keyword evidence="4" id="KW-0624">Polysaccharide degradation</keyword>
<evidence type="ECO:0000256" key="4">
    <source>
        <dbReference type="ARBA" id="ARBA00023024"/>
    </source>
</evidence>
<dbReference type="Proteomes" id="UP001500305">
    <property type="component" value="Unassembled WGS sequence"/>
</dbReference>
<comment type="catalytic activity">
    <reaction evidence="1">
        <text>Random endo-hydrolysis of N-acetyl-beta-D-glucosaminide (1-&gt;4)-beta-linkages in chitin and chitodextrins.</text>
        <dbReference type="EC" id="3.2.1.14"/>
    </reaction>
</comment>
<evidence type="ECO:0000313" key="6">
    <source>
        <dbReference type="EMBL" id="GAA2251431.1"/>
    </source>
</evidence>
<dbReference type="SMART" id="SM00495">
    <property type="entry name" value="ChtBD3"/>
    <property type="match status" value="2"/>
</dbReference>
<dbReference type="Gene3D" id="2.10.10.20">
    <property type="entry name" value="Carbohydrate-binding module superfamily 5/12"/>
    <property type="match status" value="1"/>
</dbReference>
<dbReference type="SUPFAM" id="SSF51055">
    <property type="entry name" value="Carbohydrate binding domain"/>
    <property type="match status" value="2"/>
</dbReference>
<dbReference type="InterPro" id="IPR017853">
    <property type="entry name" value="GH"/>
</dbReference>
<name>A0ABP5R7K9_9ACTN</name>
<dbReference type="InterPro" id="IPR029070">
    <property type="entry name" value="Chitinase_insertion_sf"/>
</dbReference>
<proteinExistence type="predicted"/>
<reference evidence="7" key="1">
    <citation type="journal article" date="2019" name="Int. J. Syst. Evol. Microbiol.">
        <title>The Global Catalogue of Microorganisms (GCM) 10K type strain sequencing project: providing services to taxonomists for standard genome sequencing and annotation.</title>
        <authorList>
            <consortium name="The Broad Institute Genomics Platform"/>
            <consortium name="The Broad Institute Genome Sequencing Center for Infectious Disease"/>
            <person name="Wu L."/>
            <person name="Ma J."/>
        </authorList>
    </citation>
    <scope>NUCLEOTIDE SEQUENCE [LARGE SCALE GENOMIC DNA]</scope>
    <source>
        <strain evidence="7">JCM 7356</strain>
    </source>
</reference>
<comment type="caution">
    <text evidence="6">The sequence shown here is derived from an EMBL/GenBank/DDBJ whole genome shotgun (WGS) entry which is preliminary data.</text>
</comment>
<protein>
    <recommendedName>
        <fullName evidence="2">chitinase</fullName>
        <ecNumber evidence="2">3.2.1.14</ecNumber>
    </recommendedName>
</protein>
<accession>A0ABP5R7K9</accession>
<dbReference type="Gene3D" id="3.20.20.80">
    <property type="entry name" value="Glycosidases"/>
    <property type="match status" value="1"/>
</dbReference>
<dbReference type="PANTHER" id="PTHR11177">
    <property type="entry name" value="CHITINASE"/>
    <property type="match status" value="1"/>
</dbReference>
<dbReference type="PROSITE" id="PS51910">
    <property type="entry name" value="GH18_2"/>
    <property type="match status" value="1"/>
</dbReference>
<dbReference type="PANTHER" id="PTHR11177:SF317">
    <property type="entry name" value="CHITINASE 12-RELATED"/>
    <property type="match status" value="1"/>
</dbReference>
<sequence>MTNHQSALHSVPEDPSPRRLSVEAAVKAWTDAGAPKKKLLVGVPFYGRGWEGVQSTAKNGLFQQASGAVSKANGAKYAVGVNDYRTLAPLAQQGYQVHRDDANGVAWLFNPDKRIFWTFDDPMAAYRKAEFAKEQGLAGAMSYSLEGDDKSTAILSEHIRAALDGRQPPTPPPLKDACTAPEWRTDYVYGKPSVVSHAGKMWRGQYWTKGTAPGSKDGGGGSPWRELRTCKLPARLHPNGAKPWQEGLAYETGTMVTHQGELHTAAYNIRPDQAITPGTDVNTWQPHGKYETAGV</sequence>
<keyword evidence="7" id="KW-1185">Reference proteome</keyword>
<dbReference type="InterPro" id="IPR050314">
    <property type="entry name" value="Glycosyl_Hydrlase_18"/>
</dbReference>
<gene>
    <name evidence="6" type="ORF">GCM10010430_38050</name>
</gene>
<dbReference type="InterPro" id="IPR036573">
    <property type="entry name" value="CBM_sf_5/12"/>
</dbReference>
<dbReference type="InterPro" id="IPR001223">
    <property type="entry name" value="Glyco_hydro18_cat"/>
</dbReference>
<evidence type="ECO:0000313" key="7">
    <source>
        <dbReference type="Proteomes" id="UP001500305"/>
    </source>
</evidence>
<dbReference type="EC" id="3.2.1.14" evidence="2"/>
<dbReference type="SUPFAM" id="SSF54556">
    <property type="entry name" value="Chitinase insertion domain"/>
    <property type="match status" value="1"/>
</dbReference>
<evidence type="ECO:0000256" key="1">
    <source>
        <dbReference type="ARBA" id="ARBA00000822"/>
    </source>
</evidence>